<dbReference type="EMBL" id="FWZT01000007">
    <property type="protein sequence ID" value="SMF21543.1"/>
    <property type="molecule type" value="Genomic_DNA"/>
</dbReference>
<evidence type="ECO:0000313" key="2">
    <source>
        <dbReference type="EMBL" id="SMF21543.1"/>
    </source>
</evidence>
<sequence>MRFILIAWASSLLLASCGTKDSKDSNPPVNPNQCGYNSDNICSDDWFNNRDGDPFDPTDPGNQNPFPPIPGEDDDDDHDGKYGPSKSTLRLVSVESFANLKRLSNGNTMNDGRCHVRVDVNGREIRVRVQRTEMKNKQVGLGKSRSCLVNLGLRYRQGYSFSVSRIYMDLLTDLERKANGFFALDYRVQSRGSELEYRKEVYGPERTRHDLKLTPKKNRWSSCQGRENLGLSTYFETNYKNYPRGSAEWQSALQEKNYGNNRFGDLYLEEGEYRIKLKWQRCS</sequence>
<proteinExistence type="predicted"/>
<keyword evidence="3" id="KW-1185">Reference proteome</keyword>
<evidence type="ECO:0000256" key="1">
    <source>
        <dbReference type="SAM" id="MobiDB-lite"/>
    </source>
</evidence>
<dbReference type="STRING" id="1513793.SAMN06296036_107111"/>
<reference evidence="3" key="1">
    <citation type="submission" date="2017-04" db="EMBL/GenBank/DDBJ databases">
        <authorList>
            <person name="Varghese N."/>
            <person name="Submissions S."/>
        </authorList>
    </citation>
    <scope>NUCLEOTIDE SEQUENCE [LARGE SCALE GENOMIC DNA]</scope>
    <source>
        <strain evidence="3">RKEM611</strain>
    </source>
</reference>
<protein>
    <recommendedName>
        <fullName evidence="4">Lipoprotein</fullName>
    </recommendedName>
</protein>
<dbReference type="PROSITE" id="PS51257">
    <property type="entry name" value="PROKAR_LIPOPROTEIN"/>
    <property type="match status" value="1"/>
</dbReference>
<dbReference type="Pfam" id="PF14273">
    <property type="entry name" value="DUF4360"/>
    <property type="match status" value="1"/>
</dbReference>
<feature type="region of interest" description="Disordered" evidence="1">
    <location>
        <begin position="47"/>
        <end position="86"/>
    </location>
</feature>
<evidence type="ECO:0008006" key="4">
    <source>
        <dbReference type="Google" id="ProtNLM"/>
    </source>
</evidence>
<name>A0A1Y6BPH3_9BACT</name>
<evidence type="ECO:0000313" key="3">
    <source>
        <dbReference type="Proteomes" id="UP000192907"/>
    </source>
</evidence>
<dbReference type="AlphaFoldDB" id="A0A1Y6BPH3"/>
<dbReference type="RefSeq" id="WP_132318455.1">
    <property type="nucleotide sequence ID" value="NZ_FWZT01000007.1"/>
</dbReference>
<gene>
    <name evidence="2" type="ORF">SAMN06296036_107111</name>
</gene>
<organism evidence="2 3">
    <name type="scientific">Pseudobacteriovorax antillogorgiicola</name>
    <dbReference type="NCBI Taxonomy" id="1513793"/>
    <lineage>
        <taxon>Bacteria</taxon>
        <taxon>Pseudomonadati</taxon>
        <taxon>Bdellovibrionota</taxon>
        <taxon>Oligoflexia</taxon>
        <taxon>Oligoflexales</taxon>
        <taxon>Pseudobacteriovoracaceae</taxon>
        <taxon>Pseudobacteriovorax</taxon>
    </lineage>
</organism>
<dbReference type="InterPro" id="IPR025649">
    <property type="entry name" value="DUF4360"/>
</dbReference>
<accession>A0A1Y6BPH3</accession>
<dbReference type="Proteomes" id="UP000192907">
    <property type="component" value="Unassembled WGS sequence"/>
</dbReference>